<evidence type="ECO:0000313" key="6">
    <source>
        <dbReference type="Proteomes" id="UP001523262"/>
    </source>
</evidence>
<evidence type="ECO:0000313" key="5">
    <source>
        <dbReference type="EMBL" id="MCM2535762.1"/>
    </source>
</evidence>
<evidence type="ECO:0000256" key="2">
    <source>
        <dbReference type="SAM" id="Coils"/>
    </source>
</evidence>
<dbReference type="Pfam" id="PF24568">
    <property type="entry name" value="CC_PcsB"/>
    <property type="match status" value="1"/>
</dbReference>
<keyword evidence="2" id="KW-0175">Coiled coil</keyword>
<comment type="caution">
    <text evidence="5">The sequence shown here is derived from an EMBL/GenBank/DDBJ whole genome shotgun (WGS) entry which is preliminary data.</text>
</comment>
<reference evidence="5 6" key="1">
    <citation type="submission" date="2022-06" db="EMBL/GenBank/DDBJ databases">
        <authorList>
            <person name="Jeon C.O."/>
        </authorList>
    </citation>
    <scope>NUCLEOTIDE SEQUENCE [LARGE SCALE GENOMIC DNA]</scope>
    <source>
        <strain evidence="5 6">KCTC 13943</strain>
    </source>
</reference>
<feature type="chain" id="PRO_5045091459" description="Peptidoglycan hydrolase PcsB coiled-coil domain-containing protein" evidence="3">
    <location>
        <begin position="27"/>
        <end position="156"/>
    </location>
</feature>
<keyword evidence="1 3" id="KW-0732">Signal</keyword>
<protein>
    <recommendedName>
        <fullName evidence="4">Peptidoglycan hydrolase PcsB coiled-coil domain-containing protein</fullName>
    </recommendedName>
</protein>
<evidence type="ECO:0000259" key="4">
    <source>
        <dbReference type="Pfam" id="PF24568"/>
    </source>
</evidence>
<evidence type="ECO:0000256" key="1">
    <source>
        <dbReference type="ARBA" id="ARBA00022729"/>
    </source>
</evidence>
<feature type="coiled-coil region" evidence="2">
    <location>
        <begin position="26"/>
        <end position="102"/>
    </location>
</feature>
<name>A0ABT0WKX3_9BACI</name>
<dbReference type="Proteomes" id="UP001523262">
    <property type="component" value="Unassembled WGS sequence"/>
</dbReference>
<accession>A0ABT0WKX3</accession>
<dbReference type="InterPro" id="IPR057309">
    <property type="entry name" value="PcsB_CC"/>
</dbReference>
<gene>
    <name evidence="5" type="ORF">NDK43_30170</name>
</gene>
<organism evidence="5 6">
    <name type="scientific">Neobacillus pocheonensis</name>
    <dbReference type="NCBI Taxonomy" id="363869"/>
    <lineage>
        <taxon>Bacteria</taxon>
        <taxon>Bacillati</taxon>
        <taxon>Bacillota</taxon>
        <taxon>Bacilli</taxon>
        <taxon>Bacillales</taxon>
        <taxon>Bacillaceae</taxon>
        <taxon>Neobacillus</taxon>
    </lineage>
</organism>
<proteinExistence type="predicted"/>
<keyword evidence="6" id="KW-1185">Reference proteome</keyword>
<dbReference type="Gene3D" id="6.10.250.3150">
    <property type="match status" value="1"/>
</dbReference>
<feature type="domain" description="Peptidoglycan hydrolase PcsB coiled-coil" evidence="4">
    <location>
        <begin position="96"/>
        <end position="149"/>
    </location>
</feature>
<dbReference type="EMBL" id="JAMQCR010000003">
    <property type="protein sequence ID" value="MCM2535762.1"/>
    <property type="molecule type" value="Genomic_DNA"/>
</dbReference>
<sequence length="156" mass="17660">MQSIKRMILVIFTCFLCVSGTVVTHAQTNTEALQNVQQQLDQQAKEKQSVQQGMDTIQQEMQSLNTYISENTNAMAKTQEKIAATNKLIEEKKEEIVTLEDKMLARKGVMKQRLVALQHDNNLSMVIRVLLEAKSLDDFIQRASAVSAFLVQITIF</sequence>
<evidence type="ECO:0000256" key="3">
    <source>
        <dbReference type="SAM" id="SignalP"/>
    </source>
</evidence>
<feature type="signal peptide" evidence="3">
    <location>
        <begin position="1"/>
        <end position="26"/>
    </location>
</feature>